<gene>
    <name evidence="1" type="ORF">UFOVP233_6</name>
</gene>
<protein>
    <submittedName>
        <fullName evidence="1">Uncharacterized protein</fullName>
    </submittedName>
</protein>
<proteinExistence type="predicted"/>
<evidence type="ECO:0000313" key="1">
    <source>
        <dbReference type="EMBL" id="CAB5220193.1"/>
    </source>
</evidence>
<dbReference type="EMBL" id="LR798285">
    <property type="protein sequence ID" value="CAB5220193.1"/>
    <property type="molecule type" value="Genomic_DNA"/>
</dbReference>
<organism evidence="1">
    <name type="scientific">uncultured Caudovirales phage</name>
    <dbReference type="NCBI Taxonomy" id="2100421"/>
    <lineage>
        <taxon>Viruses</taxon>
        <taxon>Duplodnaviria</taxon>
        <taxon>Heunggongvirae</taxon>
        <taxon>Uroviricota</taxon>
        <taxon>Caudoviricetes</taxon>
        <taxon>Peduoviridae</taxon>
        <taxon>Maltschvirus</taxon>
        <taxon>Maltschvirus maltsch</taxon>
    </lineage>
</organism>
<sequence>MRDLLMAVMLCLACWVFFYPKEAGARWQEVKTAFTGDLCVDPD</sequence>
<accession>A0A6J7WYV4</accession>
<reference evidence="1" key="1">
    <citation type="submission" date="2020-05" db="EMBL/GenBank/DDBJ databases">
        <authorList>
            <person name="Chiriac C."/>
            <person name="Salcher M."/>
            <person name="Ghai R."/>
            <person name="Kavagutti S V."/>
        </authorList>
    </citation>
    <scope>NUCLEOTIDE SEQUENCE</scope>
</reference>
<name>A0A6J7WYV4_9CAUD</name>